<feature type="signal peptide" evidence="1">
    <location>
        <begin position="1"/>
        <end position="27"/>
    </location>
</feature>
<comment type="caution">
    <text evidence="2">The sequence shown here is derived from an EMBL/GenBank/DDBJ whole genome shotgun (WGS) entry which is preliminary data.</text>
</comment>
<accession>A0A365P9D7</accession>
<sequence>MPRYFRTGAALASAALLATTMAGPAAAQNSIPGDNNPGTPVIDGSTLATVTVADAAADATSVTGTFANTSDKTLTCAGPAGTSPYGGLVSEATVAKAMFDYYATRAHKADPVLDADFFSVPFVGTIGVNADLAGILKLLPSGSGAQLFGEAYAQREAINDAFQAAKQVGHQGTVTKFTVNAGASHDWTANLNRPSAGARTDFQAGAFFVCTDPAKNIYRFAGYEGGTAPTDGITPESGLVGSLDSSSLGDVAGSLIGGGSANGNSTGGIGGNGGS</sequence>
<evidence type="ECO:0008006" key="4">
    <source>
        <dbReference type="Google" id="ProtNLM"/>
    </source>
</evidence>
<proteinExistence type="predicted"/>
<evidence type="ECO:0000313" key="2">
    <source>
        <dbReference type="EMBL" id="RBA35335.1"/>
    </source>
</evidence>
<protein>
    <recommendedName>
        <fullName evidence="4">Secreted protein</fullName>
    </recommendedName>
</protein>
<keyword evidence="1" id="KW-0732">Signal</keyword>
<dbReference type="AlphaFoldDB" id="A0A365P9D7"/>
<organism evidence="2 3">
    <name type="scientific">Dietzia maris</name>
    <dbReference type="NCBI Taxonomy" id="37915"/>
    <lineage>
        <taxon>Bacteria</taxon>
        <taxon>Bacillati</taxon>
        <taxon>Actinomycetota</taxon>
        <taxon>Actinomycetes</taxon>
        <taxon>Mycobacteriales</taxon>
        <taxon>Dietziaceae</taxon>
        <taxon>Dietzia</taxon>
    </lineage>
</organism>
<evidence type="ECO:0000256" key="1">
    <source>
        <dbReference type="SAM" id="SignalP"/>
    </source>
</evidence>
<dbReference type="Proteomes" id="UP000252187">
    <property type="component" value="Unassembled WGS sequence"/>
</dbReference>
<dbReference type="EMBL" id="QNTT01000025">
    <property type="protein sequence ID" value="RBA35335.1"/>
    <property type="molecule type" value="Genomic_DNA"/>
</dbReference>
<evidence type="ECO:0000313" key="3">
    <source>
        <dbReference type="Proteomes" id="UP000252187"/>
    </source>
</evidence>
<name>A0A365P9D7_9ACTN</name>
<feature type="chain" id="PRO_5016859727" description="Secreted protein" evidence="1">
    <location>
        <begin position="28"/>
        <end position="275"/>
    </location>
</feature>
<gene>
    <name evidence="2" type="ORF">DQ226_10370</name>
</gene>
<reference evidence="2 3" key="1">
    <citation type="submission" date="2018-06" db="EMBL/GenBank/DDBJ databases">
        <title>Whole genome sequencing of four bacterial strains from South Shetland trench revealing bio-synthetic gene clusters.</title>
        <authorList>
            <person name="Abdel-Mageed W.M."/>
            <person name="Lehri B."/>
            <person name="Jarmusch S.A."/>
            <person name="Miranda K."/>
            <person name="Goodfellow M."/>
            <person name="Jaspars M."/>
            <person name="Karlyshev A.V."/>
        </authorList>
    </citation>
    <scope>NUCLEOTIDE SEQUENCE [LARGE SCALE GENOMIC DNA]</scope>
    <source>
        <strain evidence="2 3">SST1</strain>
    </source>
</reference>